<dbReference type="RefSeq" id="WP_310501734.1">
    <property type="nucleotide sequence ID" value="NZ_JAVDSB010000015.1"/>
</dbReference>
<dbReference type="EMBL" id="JAVDSB010000015">
    <property type="protein sequence ID" value="MDR6554300.1"/>
    <property type="molecule type" value="Genomic_DNA"/>
</dbReference>
<keyword evidence="3" id="KW-1185">Reference proteome</keyword>
<dbReference type="Proteomes" id="UP001267290">
    <property type="component" value="Unassembled WGS sequence"/>
</dbReference>
<keyword evidence="1" id="KW-0472">Membrane</keyword>
<protein>
    <submittedName>
        <fullName evidence="2">Gas vesicle protein</fullName>
    </submittedName>
</protein>
<dbReference type="Pfam" id="PF12732">
    <property type="entry name" value="YtxH"/>
    <property type="match status" value="1"/>
</dbReference>
<organism evidence="2 3">
    <name type="scientific">Paenibacillus qinlingensis</name>
    <dbReference type="NCBI Taxonomy" id="1837343"/>
    <lineage>
        <taxon>Bacteria</taxon>
        <taxon>Bacillati</taxon>
        <taxon>Bacillota</taxon>
        <taxon>Bacilli</taxon>
        <taxon>Bacillales</taxon>
        <taxon>Paenibacillaceae</taxon>
        <taxon>Paenibacillus</taxon>
    </lineage>
</organism>
<gene>
    <name evidence="2" type="ORF">J2736_005529</name>
</gene>
<dbReference type="Gene3D" id="1.20.120.20">
    <property type="entry name" value="Apolipoprotein"/>
    <property type="match status" value="1"/>
</dbReference>
<dbReference type="InterPro" id="IPR052928">
    <property type="entry name" value="Desiccation-related_membrane"/>
</dbReference>
<evidence type="ECO:0000313" key="3">
    <source>
        <dbReference type="Proteomes" id="UP001267290"/>
    </source>
</evidence>
<comment type="caution">
    <text evidence="2">The sequence shown here is derived from an EMBL/GenBank/DDBJ whole genome shotgun (WGS) entry which is preliminary data.</text>
</comment>
<dbReference type="PANTHER" id="PTHR35792:SF1">
    <property type="entry name" value="SLL0268 PROTEIN"/>
    <property type="match status" value="1"/>
</dbReference>
<feature type="transmembrane region" description="Helical" evidence="1">
    <location>
        <begin position="12"/>
        <end position="31"/>
    </location>
</feature>
<evidence type="ECO:0000313" key="2">
    <source>
        <dbReference type="EMBL" id="MDR6554300.1"/>
    </source>
</evidence>
<keyword evidence="1" id="KW-0812">Transmembrane</keyword>
<dbReference type="InterPro" id="IPR024623">
    <property type="entry name" value="YtxH"/>
</dbReference>
<dbReference type="PANTHER" id="PTHR35792">
    <property type="entry name" value="GENERAL STRESS PROTEIN"/>
    <property type="match status" value="1"/>
</dbReference>
<evidence type="ECO:0000256" key="1">
    <source>
        <dbReference type="SAM" id="Phobius"/>
    </source>
</evidence>
<keyword evidence="1" id="KW-1133">Transmembrane helix</keyword>
<reference evidence="2 3" key="1">
    <citation type="submission" date="2023-07" db="EMBL/GenBank/DDBJ databases">
        <title>Sorghum-associated microbial communities from plants grown in Nebraska, USA.</title>
        <authorList>
            <person name="Schachtman D."/>
        </authorList>
    </citation>
    <scope>NUCLEOTIDE SEQUENCE [LARGE SCALE GENOMIC DNA]</scope>
    <source>
        <strain evidence="2 3">CC258</strain>
    </source>
</reference>
<proteinExistence type="predicted"/>
<sequence>MSEAVETNKGGFFVGLLLGGAVGAVTSLLMAPKAGEKLRKDLWSTYQTWLDKSSQIASTLSNKTEEVVSKVSDKTDDIVSTVSDKTEDMVTKVTDKATHLVDTAKENKQLVSDSIQAAKTTFQNNQH</sequence>
<accession>A0ABU1P3J6</accession>
<name>A0ABU1P3J6_9BACL</name>